<dbReference type="OrthoDB" id="7851643at2"/>
<gene>
    <name evidence="2" type="ORF">SAMN04488006_0007</name>
</gene>
<dbReference type="EMBL" id="FOZP01000010">
    <property type="protein sequence ID" value="SFS78583.1"/>
    <property type="molecule type" value="Genomic_DNA"/>
</dbReference>
<protein>
    <submittedName>
        <fullName evidence="2">Glycosyltransferase like family protein</fullName>
    </submittedName>
</protein>
<dbReference type="InterPro" id="IPR059123">
    <property type="entry name" value="StrF_dom"/>
</dbReference>
<accession>A0A1I6SNP8</accession>
<evidence type="ECO:0000313" key="2">
    <source>
        <dbReference type="EMBL" id="SFS78583.1"/>
    </source>
</evidence>
<sequence length="283" mass="33289">MLSIIICSRTKEIKNELFENIKSTIGCDYELIIIDNSNNLYSIFEAYNYGIKKSKRDICCFMHDDILIHTANWGILVESIFKNNSELGLLGVAGAKVKSKMPSAWWDCDSVDKMGNIIQHFPDGRVKRLNYGFIDNVLQEAVVIDGIFMVMRKIDGLQFSESLKGYHNYDLNISIEVIKRNYKIKITNEILIEHFSLGNLNSEWVISSYNLYKTYENFLPLKLYNTTYNKSLEVKNAKKFINLCFQYNQVKLIKEFWYKLFLLNPFIKTHFKYLLKYINLKFF</sequence>
<organism evidence="2 3">
    <name type="scientific">Lutibacter maritimus</name>
    <dbReference type="NCBI Taxonomy" id="593133"/>
    <lineage>
        <taxon>Bacteria</taxon>
        <taxon>Pseudomonadati</taxon>
        <taxon>Bacteroidota</taxon>
        <taxon>Flavobacteriia</taxon>
        <taxon>Flavobacteriales</taxon>
        <taxon>Flavobacteriaceae</taxon>
        <taxon>Lutibacter</taxon>
    </lineage>
</organism>
<evidence type="ECO:0000313" key="3">
    <source>
        <dbReference type="Proteomes" id="UP000199312"/>
    </source>
</evidence>
<keyword evidence="3" id="KW-1185">Reference proteome</keyword>
<keyword evidence="2" id="KW-0808">Transferase</keyword>
<proteinExistence type="predicted"/>
<dbReference type="Proteomes" id="UP000199312">
    <property type="component" value="Unassembled WGS sequence"/>
</dbReference>
<dbReference type="InterPro" id="IPR029044">
    <property type="entry name" value="Nucleotide-diphossugar_trans"/>
</dbReference>
<evidence type="ECO:0000259" key="1">
    <source>
        <dbReference type="Pfam" id="PF13712"/>
    </source>
</evidence>
<dbReference type="AlphaFoldDB" id="A0A1I6SNP8"/>
<dbReference type="STRING" id="593133.SAMN04488006_0007"/>
<dbReference type="SUPFAM" id="SSF53448">
    <property type="entry name" value="Nucleotide-diphospho-sugar transferases"/>
    <property type="match status" value="1"/>
</dbReference>
<name>A0A1I6SNP8_9FLAO</name>
<dbReference type="GO" id="GO:0016740">
    <property type="term" value="F:transferase activity"/>
    <property type="evidence" value="ECO:0007669"/>
    <property type="project" value="UniProtKB-KW"/>
</dbReference>
<dbReference type="RefSeq" id="WP_090230018.1">
    <property type="nucleotide sequence ID" value="NZ_FOZP01000010.1"/>
</dbReference>
<reference evidence="3" key="1">
    <citation type="submission" date="2016-10" db="EMBL/GenBank/DDBJ databases">
        <authorList>
            <person name="Varghese N."/>
            <person name="Submissions S."/>
        </authorList>
    </citation>
    <scope>NUCLEOTIDE SEQUENCE [LARGE SCALE GENOMIC DNA]</scope>
    <source>
        <strain evidence="3">DSM 24450</strain>
    </source>
</reference>
<feature type="domain" description="Streptomycin biosynthesis protein StrF" evidence="1">
    <location>
        <begin position="4"/>
        <end position="207"/>
    </location>
</feature>
<dbReference type="Gene3D" id="3.90.550.10">
    <property type="entry name" value="Spore Coat Polysaccharide Biosynthesis Protein SpsA, Chain A"/>
    <property type="match status" value="1"/>
</dbReference>
<dbReference type="Pfam" id="PF13712">
    <property type="entry name" value="Glyco_tranf_2_5"/>
    <property type="match status" value="1"/>
</dbReference>